<dbReference type="GO" id="GO:0008270">
    <property type="term" value="F:zinc ion binding"/>
    <property type="evidence" value="ECO:0007669"/>
    <property type="project" value="UniProtKB-KW"/>
</dbReference>
<dbReference type="VEuPathDB" id="CryptoDB:Cvel_22622"/>
<accession>A0A0G4GN26</accession>
<evidence type="ECO:0000256" key="2">
    <source>
        <dbReference type="ARBA" id="ARBA00022771"/>
    </source>
</evidence>
<dbReference type="SMART" id="SM00184">
    <property type="entry name" value="RING"/>
    <property type="match status" value="2"/>
</dbReference>
<sequence length="776" mass="84559">MARRKARGKNDSSEQGASGQAALYSVPIGVDQKKGHVKRVEVEEDDCCPICQEPFLGNTKASSRPLGVAWCASGCGSSLHLRCMLVWAEHRCDWGPDALSTISQEASQADKVAGAAALLNQRKSGAEGTHFWSVCRGCKMAPVRGPLYRCLVCRRYCLCQQCFERPSMNGHDGHPFARRETSKDPWVPAERVYECQQALRKRLKALHDALPHHYWLPASPPPLDIHEDDSGVPSLNWVSSSSSSWMLSLEDLIFLGVKVAECEVFENFLKARRAQEEKEAARLTGGKGETGFEFDDILDTLYGPLSSIFSARDPISRRVLQKQQRKKEKHDRVCQWPISRKQNTSSLLEVTAGVDGISPVSVRTHTQLSRTSEGSSAPSRTSRQRRSLPLPPIDIEGESTSLQTSSSSSSVCVFCSSPASNEGVEGMHTRLMLLKCGHKAHEKCVQKRTELAAQAAETDSKPEGDEAEAEEETIHTHLSDSFAMMSAPRLAPEPPPQDSRATPSPRYPSLSSSVLSTNRLPACPPSATSPLMCPLDGVPLLPGWAACFAVTGPSHTSSQPRSQEGKGKGVRGNLGRETLQKGERGASLLRVEAKRISLPPLSTHLPLVGVPAKKSPPSCVSVSCRNQTGGPKVLVSPSGSDLRGGERPDAASGLIDESSLFEREVERHIPQGVDSFSSPNTSFLKPPVPMELLTVSTDCTATFEGNSQSEARVQSAERQPKRGVGKVKGKRKEKQKEKEERRFPKHIRKSRRGSLPQLFPNCMRPGAAAQFSCVSC</sequence>
<evidence type="ECO:0000256" key="4">
    <source>
        <dbReference type="PROSITE-ProRule" id="PRU00228"/>
    </source>
</evidence>
<dbReference type="InterPro" id="IPR043145">
    <property type="entry name" value="Znf_ZZ_sf"/>
</dbReference>
<keyword evidence="2 4" id="KW-0863">Zinc-finger</keyword>
<dbReference type="InterPro" id="IPR001841">
    <property type="entry name" value="Znf_RING"/>
</dbReference>
<feature type="region of interest" description="Disordered" evidence="5">
    <location>
        <begin position="1"/>
        <end position="20"/>
    </location>
</feature>
<feature type="region of interest" description="Disordered" evidence="5">
    <location>
        <begin position="487"/>
        <end position="515"/>
    </location>
</feature>
<dbReference type="Pfam" id="PF00569">
    <property type="entry name" value="ZZ"/>
    <property type="match status" value="1"/>
</dbReference>
<gene>
    <name evidence="7" type="ORF">Cvel_22622</name>
</gene>
<dbReference type="InterPro" id="IPR039903">
    <property type="entry name" value="Zswim2"/>
</dbReference>
<feature type="region of interest" description="Disordered" evidence="5">
    <location>
        <begin position="364"/>
        <end position="404"/>
    </location>
</feature>
<keyword evidence="1" id="KW-0479">Metal-binding</keyword>
<dbReference type="Gene3D" id="3.30.60.90">
    <property type="match status" value="1"/>
</dbReference>
<dbReference type="PROSITE" id="PS50135">
    <property type="entry name" value="ZF_ZZ_2"/>
    <property type="match status" value="1"/>
</dbReference>
<dbReference type="PANTHER" id="PTHR21540">
    <property type="entry name" value="RING FINGER AND SWIM DOMAIN-CONTAINING PROTEIN 2"/>
    <property type="match status" value="1"/>
</dbReference>
<feature type="region of interest" description="Disordered" evidence="5">
    <location>
        <begin position="706"/>
        <end position="758"/>
    </location>
</feature>
<reference evidence="7" key="1">
    <citation type="submission" date="2014-11" db="EMBL/GenBank/DDBJ databases">
        <authorList>
            <person name="Otto D Thomas"/>
            <person name="Naeem Raeece"/>
        </authorList>
    </citation>
    <scope>NUCLEOTIDE SEQUENCE</scope>
</reference>
<organism evidence="7">
    <name type="scientific">Chromera velia CCMP2878</name>
    <dbReference type="NCBI Taxonomy" id="1169474"/>
    <lineage>
        <taxon>Eukaryota</taxon>
        <taxon>Sar</taxon>
        <taxon>Alveolata</taxon>
        <taxon>Colpodellida</taxon>
        <taxon>Chromeraceae</taxon>
        <taxon>Chromera</taxon>
    </lineage>
</organism>
<protein>
    <recommendedName>
        <fullName evidence="6">ZZ-type domain-containing protein</fullName>
    </recommendedName>
</protein>
<feature type="domain" description="ZZ-type" evidence="6">
    <location>
        <begin position="130"/>
        <end position="184"/>
    </location>
</feature>
<keyword evidence="3" id="KW-0862">Zinc</keyword>
<feature type="region of interest" description="Disordered" evidence="5">
    <location>
        <begin position="552"/>
        <end position="583"/>
    </location>
</feature>
<evidence type="ECO:0000256" key="5">
    <source>
        <dbReference type="SAM" id="MobiDB-lite"/>
    </source>
</evidence>
<evidence type="ECO:0000313" key="7">
    <source>
        <dbReference type="EMBL" id="CEM31601.1"/>
    </source>
</evidence>
<feature type="compositionally biased region" description="Polar residues" evidence="5">
    <location>
        <begin position="364"/>
        <end position="381"/>
    </location>
</feature>
<feature type="compositionally biased region" description="Basic residues" evidence="5">
    <location>
        <begin position="721"/>
        <end position="733"/>
    </location>
</feature>
<name>A0A0G4GN26_9ALVE</name>
<evidence type="ECO:0000256" key="1">
    <source>
        <dbReference type="ARBA" id="ARBA00022723"/>
    </source>
</evidence>
<dbReference type="PANTHER" id="PTHR21540:SF3">
    <property type="entry name" value="E3 UBIQUITIN-PROTEIN LIGASE ZSWIM2"/>
    <property type="match status" value="1"/>
</dbReference>
<dbReference type="InterPro" id="IPR000433">
    <property type="entry name" value="Znf_ZZ"/>
</dbReference>
<dbReference type="GO" id="GO:0061630">
    <property type="term" value="F:ubiquitin protein ligase activity"/>
    <property type="evidence" value="ECO:0007669"/>
    <property type="project" value="InterPro"/>
</dbReference>
<feature type="compositionally biased region" description="Polar residues" evidence="5">
    <location>
        <begin position="553"/>
        <end position="562"/>
    </location>
</feature>
<evidence type="ECO:0000259" key="6">
    <source>
        <dbReference type="PROSITE" id="PS50135"/>
    </source>
</evidence>
<proteinExistence type="predicted"/>
<feature type="region of interest" description="Disordered" evidence="5">
    <location>
        <begin position="453"/>
        <end position="473"/>
    </location>
</feature>
<dbReference type="EMBL" id="CDMZ01001371">
    <property type="protein sequence ID" value="CEM31601.1"/>
    <property type="molecule type" value="Genomic_DNA"/>
</dbReference>
<dbReference type="AlphaFoldDB" id="A0A0G4GN26"/>
<dbReference type="SUPFAM" id="SSF57850">
    <property type="entry name" value="RING/U-box"/>
    <property type="match status" value="1"/>
</dbReference>
<feature type="region of interest" description="Disordered" evidence="5">
    <location>
        <begin position="631"/>
        <end position="652"/>
    </location>
</feature>
<feature type="compositionally biased region" description="Basic residues" evidence="5">
    <location>
        <begin position="743"/>
        <end position="752"/>
    </location>
</feature>
<evidence type="ECO:0000256" key="3">
    <source>
        <dbReference type="ARBA" id="ARBA00022833"/>
    </source>
</evidence>